<name>A0A814FDU2_9BILA</name>
<evidence type="ECO:0008006" key="4">
    <source>
        <dbReference type="Google" id="ProtNLM"/>
    </source>
</evidence>
<comment type="caution">
    <text evidence="2">The sequence shown here is derived from an EMBL/GenBank/DDBJ whole genome shotgun (WGS) entry which is preliminary data.</text>
</comment>
<feature type="region of interest" description="Disordered" evidence="1">
    <location>
        <begin position="27"/>
        <end position="78"/>
    </location>
</feature>
<dbReference type="EMBL" id="CAJNOC010003386">
    <property type="protein sequence ID" value="CAF0980374.1"/>
    <property type="molecule type" value="Genomic_DNA"/>
</dbReference>
<proteinExistence type="predicted"/>
<sequence length="158" mass="18549">TWFNRGSVISSEDELNRDLDLIEENEDFQEIESQATSETESSTRQNTVKSADELGHTDVDEDEDKPQQDNERHRVRYFTTHDDKIQKINTEIAKVKLDSVKFKSLVYEKEAIEKPKWNESTSEEVKKTLSKKRSPVKCPECDNYFERPGLKTHMTRKH</sequence>
<evidence type="ECO:0000313" key="2">
    <source>
        <dbReference type="EMBL" id="CAF0980374.1"/>
    </source>
</evidence>
<protein>
    <recommendedName>
        <fullName evidence="4">C2H2-type domain-containing protein</fullName>
    </recommendedName>
</protein>
<keyword evidence="3" id="KW-1185">Reference proteome</keyword>
<evidence type="ECO:0000256" key="1">
    <source>
        <dbReference type="SAM" id="MobiDB-lite"/>
    </source>
</evidence>
<dbReference type="AlphaFoldDB" id="A0A814FDU2"/>
<reference evidence="2" key="1">
    <citation type="submission" date="2021-02" db="EMBL/GenBank/DDBJ databases">
        <authorList>
            <person name="Nowell W R."/>
        </authorList>
    </citation>
    <scope>NUCLEOTIDE SEQUENCE</scope>
    <source>
        <strain evidence="2">Ploen Becks lab</strain>
    </source>
</reference>
<accession>A0A814FDU2</accession>
<dbReference type="OrthoDB" id="10516594at2759"/>
<gene>
    <name evidence="2" type="ORF">OXX778_LOCUS15384</name>
</gene>
<feature type="compositionally biased region" description="Low complexity" evidence="1">
    <location>
        <begin position="31"/>
        <end position="45"/>
    </location>
</feature>
<feature type="non-terminal residue" evidence="2">
    <location>
        <position position="1"/>
    </location>
</feature>
<evidence type="ECO:0000313" key="3">
    <source>
        <dbReference type="Proteomes" id="UP000663879"/>
    </source>
</evidence>
<dbReference type="Proteomes" id="UP000663879">
    <property type="component" value="Unassembled WGS sequence"/>
</dbReference>
<organism evidence="2 3">
    <name type="scientific">Brachionus calyciflorus</name>
    <dbReference type="NCBI Taxonomy" id="104777"/>
    <lineage>
        <taxon>Eukaryota</taxon>
        <taxon>Metazoa</taxon>
        <taxon>Spiralia</taxon>
        <taxon>Gnathifera</taxon>
        <taxon>Rotifera</taxon>
        <taxon>Eurotatoria</taxon>
        <taxon>Monogononta</taxon>
        <taxon>Pseudotrocha</taxon>
        <taxon>Ploima</taxon>
        <taxon>Brachionidae</taxon>
        <taxon>Brachionus</taxon>
    </lineage>
</organism>